<dbReference type="AlphaFoldDB" id="A0A4U1I6A1"/>
<evidence type="ECO:0000259" key="1">
    <source>
        <dbReference type="Pfam" id="PF19266"/>
    </source>
</evidence>
<keyword evidence="3" id="KW-1185">Reference proteome</keyword>
<proteinExistence type="predicted"/>
<dbReference type="OrthoDB" id="9815939at2"/>
<evidence type="ECO:0000313" key="3">
    <source>
        <dbReference type="Proteomes" id="UP000305539"/>
    </source>
</evidence>
<dbReference type="RefSeq" id="WP_136895159.1">
    <property type="nucleotide sequence ID" value="NZ_SWJE01000006.1"/>
</dbReference>
<evidence type="ECO:0000313" key="2">
    <source>
        <dbReference type="EMBL" id="TKC88725.1"/>
    </source>
</evidence>
<sequence length="217" mass="24167">MALKKLTLTAYSDEKFTSKVGSYTLQINPESYTHNHSASYNPAQSTDTAGTTTKYSSIEPETVSFSFYLDGTGVVSDLKLGNSIKHFKQLAYQYNGDIHSPNYLLLVWGSLSFKCRMTKLDVEYTLFDPDGMPLRAKLTPSFQQFLSADDLAKLSGKNSPDMTHLRYAGAGDTLPLMCQRIYGDSRHYLMVANYNGLSQFRNLQPGQAIVFPPLKAS</sequence>
<feature type="domain" description="Contractile injection system tube protein N-terminal" evidence="1">
    <location>
        <begin position="3"/>
        <end position="150"/>
    </location>
</feature>
<protein>
    <submittedName>
        <fullName evidence="2">LysM peptidoglycan-binding domain-containing protein</fullName>
    </submittedName>
</protein>
<dbReference type="EMBL" id="SWJE01000006">
    <property type="protein sequence ID" value="TKC88725.1"/>
    <property type="molecule type" value="Genomic_DNA"/>
</dbReference>
<gene>
    <name evidence="2" type="ORF">FAZ69_13310</name>
</gene>
<accession>A0A4U1I6A1</accession>
<name>A0A4U1I6A1_9BURK</name>
<organism evidence="2 3">
    <name type="scientific">Trinickia terrae</name>
    <dbReference type="NCBI Taxonomy" id="2571161"/>
    <lineage>
        <taxon>Bacteria</taxon>
        <taxon>Pseudomonadati</taxon>
        <taxon>Pseudomonadota</taxon>
        <taxon>Betaproteobacteria</taxon>
        <taxon>Burkholderiales</taxon>
        <taxon>Burkholderiaceae</taxon>
        <taxon>Trinickia</taxon>
    </lineage>
</organism>
<comment type="caution">
    <text evidence="2">The sequence shown here is derived from an EMBL/GenBank/DDBJ whole genome shotgun (WGS) entry which is preliminary data.</text>
</comment>
<reference evidence="2 3" key="1">
    <citation type="submission" date="2019-04" db="EMBL/GenBank/DDBJ databases">
        <title>Trinickia sp. 7GSK02, isolated from subtropical forest soil.</title>
        <authorList>
            <person name="Gao Z.-H."/>
            <person name="Qiu L.-H."/>
        </authorList>
    </citation>
    <scope>NUCLEOTIDE SEQUENCE [LARGE SCALE GENOMIC DNA]</scope>
    <source>
        <strain evidence="2 3">7GSK02</strain>
    </source>
</reference>
<dbReference type="Proteomes" id="UP000305539">
    <property type="component" value="Unassembled WGS sequence"/>
</dbReference>
<dbReference type="InterPro" id="IPR045361">
    <property type="entry name" value="CIS_tube_prot_N"/>
</dbReference>
<dbReference type="Pfam" id="PF19266">
    <property type="entry name" value="CIS_tube"/>
    <property type="match status" value="1"/>
</dbReference>